<protein>
    <submittedName>
        <fullName evidence="1">Uncharacterized protein</fullName>
    </submittedName>
</protein>
<dbReference type="EMBL" id="KQ419533">
    <property type="protein sequence ID" value="KOF83278.1"/>
    <property type="molecule type" value="Genomic_DNA"/>
</dbReference>
<dbReference type="PROSITE" id="PS51257">
    <property type="entry name" value="PROKAR_LIPOPROTEIN"/>
    <property type="match status" value="1"/>
</dbReference>
<evidence type="ECO:0000313" key="1">
    <source>
        <dbReference type="EMBL" id="KOF83278.1"/>
    </source>
</evidence>
<proteinExistence type="predicted"/>
<organism evidence="1">
    <name type="scientific">Octopus bimaculoides</name>
    <name type="common">California two-spotted octopus</name>
    <dbReference type="NCBI Taxonomy" id="37653"/>
    <lineage>
        <taxon>Eukaryota</taxon>
        <taxon>Metazoa</taxon>
        <taxon>Spiralia</taxon>
        <taxon>Lophotrochozoa</taxon>
        <taxon>Mollusca</taxon>
        <taxon>Cephalopoda</taxon>
        <taxon>Coleoidea</taxon>
        <taxon>Octopodiformes</taxon>
        <taxon>Octopoda</taxon>
        <taxon>Incirrata</taxon>
        <taxon>Octopodidae</taxon>
        <taxon>Octopus</taxon>
    </lineage>
</organism>
<reference evidence="1" key="1">
    <citation type="submission" date="2015-07" db="EMBL/GenBank/DDBJ databases">
        <title>MeaNS - Measles Nucleotide Surveillance Program.</title>
        <authorList>
            <person name="Tran T."/>
            <person name="Druce J."/>
        </authorList>
    </citation>
    <scope>NUCLEOTIDE SEQUENCE</scope>
    <source>
        <strain evidence="1">UCB-OBI-ISO-001</strain>
        <tissue evidence="1">Gonad</tissue>
    </source>
</reference>
<dbReference type="AlphaFoldDB" id="A0A0L8H200"/>
<accession>A0A0L8H200</accession>
<sequence length="85" mass="9306">MHSLYSRGSSLLSNCLIPSSLHILTYSCDIVNICLKYFQWLSQLVCLTLLSGNQCGLYCVLCMSVSSCLAAAIQHLSFVCCPYCG</sequence>
<name>A0A0L8H200_OCTBM</name>
<gene>
    <name evidence="1" type="ORF">OCBIM_22024080mg</name>
</gene>